<evidence type="ECO:0000256" key="12">
    <source>
        <dbReference type="ARBA" id="ARBA00022842"/>
    </source>
</evidence>
<dbReference type="Gene3D" id="3.30.470.20">
    <property type="entry name" value="ATP-grasp fold, B domain"/>
    <property type="match status" value="1"/>
</dbReference>
<evidence type="ECO:0000313" key="17">
    <source>
        <dbReference type="EMBL" id="MDQ0288871.1"/>
    </source>
</evidence>
<dbReference type="GO" id="GO:0016779">
    <property type="term" value="F:nucleotidyltransferase activity"/>
    <property type="evidence" value="ECO:0007669"/>
    <property type="project" value="InterPro"/>
</dbReference>
<sequence>MDSKTTVNDFLGVLKEREKELNCLYMVDEILAQQQLTLPELFRKVIEVMPPAWRFPEYCHARIVCNGYSFHTPGFLTSSISVKSEIKADGRPIGLLEVVYSEDVPKTDEGYFLENERTLINTIADRIGQRVLYRQMKSVLSDWSQANKQPKEGSGGGSNDAWKIMLDFFRQGDHELLATICRKLTNYLLIKGVEEASEILSMTTTRGQDDEFYTNTPALKEPIADIINVSERAFKLAERHLGSEEILVLVKKWIQEANSFALVKAIGNISPSLHDIIEQIRKFQNVLRGDELQFSPKERWLNVGLISHLLSDRHDYIDVAKQHISFKDFFDIINRIICPARSQGKLGGKGVGLFLAQRILANDSDNTPAFRDLKYPKTWYVTTDTITEFLHYNNLEELNEQKYKDIQEVRIEYPQVVRLIKNASLPPEIVRSLSVALDDFGDSPLIVRSSSSLEDQAGAAFSGKYKSLFLANQGGKKARLDALMNAILEVYASVFSPDPIQYRAERNLLDYHEEMGILIQEVVGKRAGKYYFPLFSGVAFSNNQYRWSPRVNREDGLLRIVPGLGTRAVDRLSDDFPVLISPGQPNIRVNSVPEEIWKYSPRKMDVINLEEGTFETVAVTDILRECGQQIDQVHKIVSILRDNHLLTPNRFDIDFKSDTLVVTMDGMVASTPFVKTIKAIMDKLKDKTGMPVDLEFAHDGESLYLLQCRPQSSNDESKPAPIPKDIYENDIIFSAKRFIANGLLQNISHIVYVSADGYSSLTQLDDMRMVGKVVGRLNAILPKRQFILIGPGRWGSRGDIKLGVPVTYSDINNTAALLEVAVKKANYVPELSFGTHFFQDLVEADIRFIPLYPDDDDAIFNRHFFRRARNFLEEIFPEFGYLQDVVKVISVPDSSGGMTMSIAMNADLGEAMGYLTANVVQIPQDGKNTGFDSQSGDSSAWRWRFFMAEQLAARLDPQKYGVKKLYLIGSTSNGSAGPASDVDLLVHFQGNEQQKEDLRKWFQGWSECLAELNFLKTGYTCDGLLDVHIITDEDIANKNPFAVHVDNIHEPAHELAMMNPEKVKS</sequence>
<proteinExistence type="inferred from homology"/>
<dbReference type="GO" id="GO:0008986">
    <property type="term" value="F:pyruvate, water dikinase activity"/>
    <property type="evidence" value="ECO:0007669"/>
    <property type="project" value="UniProtKB-EC"/>
</dbReference>
<evidence type="ECO:0000256" key="8">
    <source>
        <dbReference type="ARBA" id="ARBA00022723"/>
    </source>
</evidence>
<gene>
    <name evidence="17" type="ORF">J3R75_000978</name>
</gene>
<dbReference type="GO" id="GO:0005524">
    <property type="term" value="F:ATP binding"/>
    <property type="evidence" value="ECO:0007669"/>
    <property type="project" value="UniProtKB-KW"/>
</dbReference>
<feature type="domain" description="Polymerase nucleotidyl transferase" evidence="16">
    <location>
        <begin position="958"/>
        <end position="1001"/>
    </location>
</feature>
<keyword evidence="18" id="KW-1185">Reference proteome</keyword>
<dbReference type="InterPro" id="IPR002934">
    <property type="entry name" value="Polymerase_NTP_transf_dom"/>
</dbReference>
<dbReference type="Pfam" id="PF01326">
    <property type="entry name" value="PPDK_N"/>
    <property type="match status" value="1"/>
</dbReference>
<keyword evidence="11" id="KW-0067">ATP-binding</keyword>
<dbReference type="InterPro" id="IPR013815">
    <property type="entry name" value="ATP_grasp_subdomain_1"/>
</dbReference>
<comment type="similarity">
    <text evidence="4">Belongs to the PEP-utilizing enzyme family.</text>
</comment>
<evidence type="ECO:0000256" key="6">
    <source>
        <dbReference type="ARBA" id="ARBA00021623"/>
    </source>
</evidence>
<evidence type="ECO:0000256" key="13">
    <source>
        <dbReference type="ARBA" id="ARBA00033470"/>
    </source>
</evidence>
<comment type="catalytic activity">
    <reaction evidence="14">
        <text>pyruvate + ATP + H2O = phosphoenolpyruvate + AMP + phosphate + 2 H(+)</text>
        <dbReference type="Rhea" id="RHEA:11364"/>
        <dbReference type="ChEBI" id="CHEBI:15361"/>
        <dbReference type="ChEBI" id="CHEBI:15377"/>
        <dbReference type="ChEBI" id="CHEBI:15378"/>
        <dbReference type="ChEBI" id="CHEBI:30616"/>
        <dbReference type="ChEBI" id="CHEBI:43474"/>
        <dbReference type="ChEBI" id="CHEBI:58702"/>
        <dbReference type="ChEBI" id="CHEBI:456215"/>
        <dbReference type="EC" id="2.7.9.2"/>
    </reaction>
</comment>
<dbReference type="Gene3D" id="3.30.1490.20">
    <property type="entry name" value="ATP-grasp fold, A domain"/>
    <property type="match status" value="1"/>
</dbReference>
<comment type="function">
    <text evidence="2">Catalyzes the phosphorylation of pyruvate to phosphoenolpyruvate.</text>
</comment>
<evidence type="ECO:0000256" key="9">
    <source>
        <dbReference type="ARBA" id="ARBA00022741"/>
    </source>
</evidence>
<dbReference type="AlphaFoldDB" id="A0AAE3VED0"/>
<keyword evidence="7" id="KW-0808">Transferase</keyword>
<keyword evidence="10" id="KW-0418">Kinase</keyword>
<keyword evidence="8" id="KW-0479">Metal-binding</keyword>
<evidence type="ECO:0000256" key="14">
    <source>
        <dbReference type="ARBA" id="ARBA00047700"/>
    </source>
</evidence>
<dbReference type="Pfam" id="PF01909">
    <property type="entry name" value="NTP_transf_2"/>
    <property type="match status" value="1"/>
</dbReference>
<accession>A0AAE3VED0</accession>
<protein>
    <recommendedName>
        <fullName evidence="6">Phosphoenolpyruvate synthase</fullName>
        <ecNumber evidence="5">2.7.9.2</ecNumber>
    </recommendedName>
    <alternativeName>
        <fullName evidence="13">Pyruvate, water dikinase</fullName>
    </alternativeName>
</protein>
<evidence type="ECO:0000313" key="18">
    <source>
        <dbReference type="Proteomes" id="UP001238163"/>
    </source>
</evidence>
<evidence type="ECO:0000256" key="10">
    <source>
        <dbReference type="ARBA" id="ARBA00022777"/>
    </source>
</evidence>
<dbReference type="InterPro" id="IPR043519">
    <property type="entry name" value="NT_sf"/>
</dbReference>
<evidence type="ECO:0000259" key="15">
    <source>
        <dbReference type="Pfam" id="PF01326"/>
    </source>
</evidence>
<dbReference type="SUPFAM" id="SSF56059">
    <property type="entry name" value="Glutathione synthetase ATP-binding domain-like"/>
    <property type="match status" value="1"/>
</dbReference>
<dbReference type="EC" id="2.7.9.2" evidence="5"/>
<evidence type="ECO:0000256" key="7">
    <source>
        <dbReference type="ARBA" id="ARBA00022679"/>
    </source>
</evidence>
<dbReference type="Gene3D" id="3.30.460.10">
    <property type="entry name" value="Beta Polymerase, domain 2"/>
    <property type="match status" value="1"/>
</dbReference>
<feature type="domain" description="Pyruvate phosphate dikinase AMP/ATP-binding" evidence="15">
    <location>
        <begin position="345"/>
        <end position="727"/>
    </location>
</feature>
<reference evidence="17" key="1">
    <citation type="submission" date="2023-07" db="EMBL/GenBank/DDBJ databases">
        <title>Genomic Encyclopedia of Type Strains, Phase IV (KMG-IV): sequencing the most valuable type-strain genomes for metagenomic binning, comparative biology and taxonomic classification.</title>
        <authorList>
            <person name="Goeker M."/>
        </authorList>
    </citation>
    <scope>NUCLEOTIDE SEQUENCE</scope>
    <source>
        <strain evidence="17">DSM 24202</strain>
    </source>
</reference>
<evidence type="ECO:0000256" key="4">
    <source>
        <dbReference type="ARBA" id="ARBA00007837"/>
    </source>
</evidence>
<evidence type="ECO:0000256" key="5">
    <source>
        <dbReference type="ARBA" id="ARBA00011996"/>
    </source>
</evidence>
<dbReference type="SUPFAM" id="SSF81301">
    <property type="entry name" value="Nucleotidyltransferase"/>
    <property type="match status" value="1"/>
</dbReference>
<evidence type="ECO:0000256" key="3">
    <source>
        <dbReference type="ARBA" id="ARBA00004742"/>
    </source>
</evidence>
<keyword evidence="9" id="KW-0547">Nucleotide-binding</keyword>
<dbReference type="PANTHER" id="PTHR43030">
    <property type="entry name" value="PHOSPHOENOLPYRUVATE SYNTHASE"/>
    <property type="match status" value="1"/>
</dbReference>
<comment type="caution">
    <text evidence="17">The sequence shown here is derived from an EMBL/GenBank/DDBJ whole genome shotgun (WGS) entry which is preliminary data.</text>
</comment>
<comment type="cofactor">
    <cofactor evidence="1">
        <name>Mg(2+)</name>
        <dbReference type="ChEBI" id="CHEBI:18420"/>
    </cofactor>
</comment>
<dbReference type="InterPro" id="IPR002192">
    <property type="entry name" value="PPDK_AMP/ATP-bd"/>
</dbReference>
<dbReference type="PANTHER" id="PTHR43030:SF1">
    <property type="entry name" value="PHOSPHOENOLPYRUVATE SYNTHASE"/>
    <property type="match status" value="1"/>
</dbReference>
<dbReference type="InterPro" id="IPR006319">
    <property type="entry name" value="PEP_synth"/>
</dbReference>
<dbReference type="Proteomes" id="UP001238163">
    <property type="component" value="Unassembled WGS sequence"/>
</dbReference>
<evidence type="ECO:0000256" key="2">
    <source>
        <dbReference type="ARBA" id="ARBA00002988"/>
    </source>
</evidence>
<name>A0AAE3VED0_9BACT</name>
<dbReference type="CDD" id="cd05403">
    <property type="entry name" value="NT_KNTase_like"/>
    <property type="match status" value="1"/>
</dbReference>
<keyword evidence="12" id="KW-0460">Magnesium</keyword>
<dbReference type="EMBL" id="JAUSVL010000001">
    <property type="protein sequence ID" value="MDQ0288871.1"/>
    <property type="molecule type" value="Genomic_DNA"/>
</dbReference>
<evidence type="ECO:0000256" key="1">
    <source>
        <dbReference type="ARBA" id="ARBA00001946"/>
    </source>
</evidence>
<evidence type="ECO:0000256" key="11">
    <source>
        <dbReference type="ARBA" id="ARBA00022840"/>
    </source>
</evidence>
<dbReference type="GO" id="GO:0046872">
    <property type="term" value="F:metal ion binding"/>
    <property type="evidence" value="ECO:0007669"/>
    <property type="project" value="UniProtKB-KW"/>
</dbReference>
<organism evidence="17 18">
    <name type="scientific">Oligosphaera ethanolica</name>
    <dbReference type="NCBI Taxonomy" id="760260"/>
    <lineage>
        <taxon>Bacteria</taxon>
        <taxon>Pseudomonadati</taxon>
        <taxon>Lentisphaerota</taxon>
        <taxon>Oligosphaeria</taxon>
        <taxon>Oligosphaerales</taxon>
        <taxon>Oligosphaeraceae</taxon>
        <taxon>Oligosphaera</taxon>
    </lineage>
</organism>
<dbReference type="RefSeq" id="WP_307260205.1">
    <property type="nucleotide sequence ID" value="NZ_JAUSVL010000001.1"/>
</dbReference>
<comment type="pathway">
    <text evidence="3">Carbohydrate biosynthesis; gluconeogenesis.</text>
</comment>
<evidence type="ECO:0000259" key="16">
    <source>
        <dbReference type="Pfam" id="PF01909"/>
    </source>
</evidence>